<dbReference type="InterPro" id="IPR005135">
    <property type="entry name" value="Endo/exonuclease/phosphatase"/>
</dbReference>
<evidence type="ECO:0000313" key="3">
    <source>
        <dbReference type="Proteomes" id="UP000823941"/>
    </source>
</evidence>
<protein>
    <recommendedName>
        <fullName evidence="1">Reverse transcriptase domain-containing protein</fullName>
    </recommendedName>
</protein>
<proteinExistence type="predicted"/>
<dbReference type="Pfam" id="PF00078">
    <property type="entry name" value="RVT_1"/>
    <property type="match status" value="1"/>
</dbReference>
<keyword evidence="3" id="KW-1185">Reference proteome</keyword>
<dbReference type="SUPFAM" id="SSF56219">
    <property type="entry name" value="DNase I-like"/>
    <property type="match status" value="1"/>
</dbReference>
<dbReference type="Proteomes" id="UP000823941">
    <property type="component" value="Chromosome 21"/>
</dbReference>
<dbReference type="PANTHER" id="PTHR33332">
    <property type="entry name" value="REVERSE TRANSCRIPTASE DOMAIN-CONTAINING PROTEIN"/>
    <property type="match status" value="1"/>
</dbReference>
<dbReference type="SUPFAM" id="SSF56672">
    <property type="entry name" value="DNA/RNA polymerases"/>
    <property type="match status" value="1"/>
</dbReference>
<feature type="domain" description="Reverse transcriptase" evidence="1">
    <location>
        <begin position="459"/>
        <end position="729"/>
    </location>
</feature>
<evidence type="ECO:0000313" key="2">
    <source>
        <dbReference type="EMBL" id="KAG7300128.1"/>
    </source>
</evidence>
<dbReference type="Pfam" id="PF03372">
    <property type="entry name" value="Exo_endo_phos"/>
    <property type="match status" value="1"/>
</dbReference>
<dbReference type="EMBL" id="JAHIBW010000021">
    <property type="protein sequence ID" value="KAG7300128.1"/>
    <property type="molecule type" value="Genomic_DNA"/>
</dbReference>
<dbReference type="InterPro" id="IPR043502">
    <property type="entry name" value="DNA/RNA_pol_sf"/>
</dbReference>
<evidence type="ECO:0000259" key="1">
    <source>
        <dbReference type="PROSITE" id="PS50878"/>
    </source>
</evidence>
<dbReference type="CDD" id="cd01650">
    <property type="entry name" value="RT_nLTR_like"/>
    <property type="match status" value="1"/>
</dbReference>
<sequence length="935" mass="107101">MLELFLEQYDIDIICITEHHLKNDDMNFNVKNYNVISSFNRKSLDKGGSLIFVKKNLKCKDRKDIVKLSVERIAELACVEMDKYIILSVYRPPSSDYKVFEKVMEDSLTILSKSSKQVVVVGDFNIDLLVETSMKCCIINLFKSYNLSNVFLEPTRITPTSATCIDNIYCNCDFTNHSVINCLPSDHSGQIITFPCTFERKSATFKFRPVTSYRIDKFKSRLNSKLGYCRSSERNPNDAFKEIFQGLSQEFENVFTKKEVDVNCKLSLNDWATSGIYKSRRKLYDLYEQRTFTHDDNFRDYVKKYTKIFKAVCHQAKSDYINRKIKNSNNKIKTVWNIINTETGKNKPRDLNFELKINDKIVSSSEEVASVFEDFFRSIPIATTENLDSSCAEAERLLRGNAPPCDLDFQFHGINTQTIITTYKELNLKMTEDLWGMSVKVISHVIDILAPHLANLFNRCIEVGVFPDLMKLSKLIPLFKSGEKNDPNNFRPVSVLPVLSKIFEKIMLHQMLSHFSIHGLLHNQQFGFTKGRSTTDAGVALVKHIFSAWEERLDAVGVFCDLSKAFDCVDHATLLMKLKYYGLTGKALTLLESYLSNRTQLVDINGVRSAGCPVSMGVPQGSILGPFLFLVYVNDLPFLVDKLCEIVLFADDTSLIFKLKRQEVNFDNANSTLSIVANWFTVNNLALNSKKTKCIKFTLPNVRQVETYLTLNNDKLELVNETVFLGITIDSKLQWGPHIERIAGRLSSAAYAVRTIRQLTDVDTARLVYFSYFHSVMSYGILLWGRAADINQIFVLQKRAIRAIYVLGSRISLRDTFKEIGILTVPCQYIYENIMYVRKNLNSFSKVGATHGIETRNKNKLLFPTLRLSKTNTSFMGNCIRFYNKLSNEAINLTEQKFKNYVKATLCSKAYYSINDYLNDKNAWSCPPQLRLLKK</sequence>
<gene>
    <name evidence="2" type="ORF">JYU34_015673</name>
</gene>
<organism evidence="2 3">
    <name type="scientific">Plutella xylostella</name>
    <name type="common">Diamondback moth</name>
    <name type="synonym">Plutella maculipennis</name>
    <dbReference type="NCBI Taxonomy" id="51655"/>
    <lineage>
        <taxon>Eukaryota</taxon>
        <taxon>Metazoa</taxon>
        <taxon>Ecdysozoa</taxon>
        <taxon>Arthropoda</taxon>
        <taxon>Hexapoda</taxon>
        <taxon>Insecta</taxon>
        <taxon>Pterygota</taxon>
        <taxon>Neoptera</taxon>
        <taxon>Endopterygota</taxon>
        <taxon>Lepidoptera</taxon>
        <taxon>Glossata</taxon>
        <taxon>Ditrysia</taxon>
        <taxon>Yponomeutoidea</taxon>
        <taxon>Plutellidae</taxon>
        <taxon>Plutella</taxon>
    </lineage>
</organism>
<name>A0ABQ7Q875_PLUXY</name>
<comment type="caution">
    <text evidence="2">The sequence shown here is derived from an EMBL/GenBank/DDBJ whole genome shotgun (WGS) entry which is preliminary data.</text>
</comment>
<dbReference type="InterPro" id="IPR036691">
    <property type="entry name" value="Endo/exonu/phosph_ase_sf"/>
</dbReference>
<accession>A0ABQ7Q875</accession>
<reference evidence="2 3" key="1">
    <citation type="submission" date="2021-06" db="EMBL/GenBank/DDBJ databases">
        <title>A haploid diamondback moth (Plutella xylostella L.) genome assembly resolves 31 chromosomes and identifies a diamide resistance mutation.</title>
        <authorList>
            <person name="Ward C.M."/>
            <person name="Perry K.D."/>
            <person name="Baker G."/>
            <person name="Powis K."/>
            <person name="Heckel D.G."/>
            <person name="Baxter S.W."/>
        </authorList>
    </citation>
    <scope>NUCLEOTIDE SEQUENCE [LARGE SCALE GENOMIC DNA]</scope>
    <source>
        <strain evidence="2 3">LV</strain>
        <tissue evidence="2">Single pupa</tissue>
    </source>
</reference>
<dbReference type="Gene3D" id="3.60.10.10">
    <property type="entry name" value="Endonuclease/exonuclease/phosphatase"/>
    <property type="match status" value="1"/>
</dbReference>
<dbReference type="PROSITE" id="PS50878">
    <property type="entry name" value="RT_POL"/>
    <property type="match status" value="1"/>
</dbReference>
<dbReference type="InterPro" id="IPR000477">
    <property type="entry name" value="RT_dom"/>
</dbReference>